<gene>
    <name evidence="2" type="ORF">UNQ3118</name>
</gene>
<dbReference type="AlphaFoldDB" id="Q6UXS6"/>
<dbReference type="PROSITE" id="PS51257">
    <property type="entry name" value="PROKAR_LIPOPROTEIN"/>
    <property type="match status" value="1"/>
</dbReference>
<feature type="signal peptide" evidence="1">
    <location>
        <begin position="1"/>
        <end position="17"/>
    </location>
</feature>
<protein>
    <submittedName>
        <fullName evidence="2">GRTR3118</fullName>
    </submittedName>
</protein>
<evidence type="ECO:0000313" key="2">
    <source>
        <dbReference type="EMBL" id="AAQ88592.1"/>
    </source>
</evidence>
<proteinExistence type="evidence at transcript level"/>
<sequence length="119" mass="13434">MGRTRVCSWLCLSTACALTTSMCCLLASVWPVDSLMARLILINICWVPTMAQALEIIVKSSPLPQLLVCLLNTLVLCCAERTSVHMPAITLVEPNFYKLSFRWRDSVFLSYNTYRNTNI</sequence>
<dbReference type="EMBL" id="AY358225">
    <property type="protein sequence ID" value="AAQ88592.1"/>
    <property type="molecule type" value="mRNA"/>
</dbReference>
<organism evidence="2">
    <name type="scientific">Homo sapiens</name>
    <name type="common">Human</name>
    <dbReference type="NCBI Taxonomy" id="9606"/>
    <lineage>
        <taxon>Eukaryota</taxon>
        <taxon>Metazoa</taxon>
        <taxon>Chordata</taxon>
        <taxon>Craniata</taxon>
        <taxon>Vertebrata</taxon>
        <taxon>Euteleostomi</taxon>
        <taxon>Mammalia</taxon>
        <taxon>Eutheria</taxon>
        <taxon>Euarchontoglires</taxon>
        <taxon>Primates</taxon>
        <taxon>Haplorrhini</taxon>
        <taxon>Catarrhini</taxon>
        <taxon>Hominidae</taxon>
        <taxon>Homo</taxon>
    </lineage>
</organism>
<name>Q6UXS6_HUMAN</name>
<accession>Q6UXS6</accession>
<reference evidence="2" key="1">
    <citation type="journal article" date="2003" name="Genome Res.">
        <title>The secreted protein discovery initiative (SPDI), a large-scale effort to identify novel human secreted and transmembrane proteins: a bioinformatics assessment.</title>
        <authorList>
            <person name="Clark H.F."/>
            <person name="Gurney A.L."/>
            <person name="Abaya E."/>
            <person name="Baker K."/>
            <person name="Baldwin D."/>
            <person name="Brush J."/>
            <person name="Chen J."/>
            <person name="Chow B."/>
            <person name="Chui C."/>
            <person name="Crowley C."/>
            <person name="Currell B."/>
            <person name="Deuel B."/>
            <person name="Dowd P."/>
            <person name="Eaton D."/>
            <person name="Foster J."/>
            <person name="Grimaldi C."/>
            <person name="Gu Q."/>
            <person name="Hass P.E."/>
            <person name="Heldens S."/>
            <person name="Huang A."/>
            <person name="Kim H.S."/>
            <person name="Klimowski L."/>
            <person name="Jin Y."/>
            <person name="Johnson S."/>
            <person name="Lee J."/>
            <person name="Lewis L."/>
            <person name="Liao D."/>
            <person name="Mark M."/>
            <person name="Robbie E."/>
            <person name="Sanchez C."/>
            <person name="Schoenfeld J."/>
            <person name="Seshagiri S."/>
            <person name="Simmons L."/>
            <person name="Singh J."/>
            <person name="Smith V."/>
            <person name="Stinson J."/>
            <person name="Vagts A."/>
            <person name="Vandlen R."/>
            <person name="Watanabe C."/>
            <person name="Wieand D."/>
            <person name="Woods K."/>
            <person name="Xie M.H."/>
            <person name="Yansura D."/>
            <person name="Yi S."/>
            <person name="Yu G."/>
            <person name="Yuan J."/>
            <person name="Zhang M."/>
            <person name="Zhang Z."/>
            <person name="Goddard A."/>
            <person name="Wood W.I."/>
            <person name="Godowski P."/>
            <person name="Gray A."/>
        </authorList>
    </citation>
    <scope>NUCLEOTIDE SEQUENCE</scope>
</reference>
<evidence type="ECO:0000256" key="1">
    <source>
        <dbReference type="SAM" id="SignalP"/>
    </source>
</evidence>
<keyword evidence="1" id="KW-0732">Signal</keyword>
<feature type="chain" id="PRO_5004280862" evidence="1">
    <location>
        <begin position="18"/>
        <end position="119"/>
    </location>
</feature>